<accession>A0A6H0ZKP9</accession>
<proteinExistence type="predicted"/>
<name>A0A6H0ZKP9_9HYPH</name>
<sequence>MSEDTKALLFWLTYLSIACVAFGFVATKALAAGVGAVVIGFIVAAAWPVSGLIWLGAWLA</sequence>
<keyword evidence="1" id="KW-0812">Transmembrane</keyword>
<feature type="transmembrane region" description="Helical" evidence="1">
    <location>
        <begin position="7"/>
        <end position="26"/>
    </location>
</feature>
<evidence type="ECO:0000256" key="1">
    <source>
        <dbReference type="SAM" id="Phobius"/>
    </source>
</evidence>
<dbReference type="PROSITE" id="PS51257">
    <property type="entry name" value="PROKAR_LIPOPROTEIN"/>
    <property type="match status" value="1"/>
</dbReference>
<gene>
    <name evidence="2" type="ORF">FOB41_09725</name>
</gene>
<reference evidence="2 3" key="1">
    <citation type="submission" date="2020-04" db="EMBL/GenBank/DDBJ databases">
        <title>FDA dAtabase for Regulatory Grade micrObial Sequences (FDA-ARGOS): Supporting development and validation of Infectious Disease Dx tests.</title>
        <authorList>
            <person name="Sciortino C."/>
            <person name="Tallon L."/>
            <person name="Sadzewicz L."/>
            <person name="Vavikolanu K."/>
            <person name="Mehta A."/>
            <person name="Aluvathingal J."/>
            <person name="Nadendla S."/>
            <person name="Nandy P."/>
            <person name="Geyer C."/>
            <person name="Yan Y."/>
            <person name="Sichtig H."/>
        </authorList>
    </citation>
    <scope>NUCLEOTIDE SEQUENCE [LARGE SCALE GENOMIC DNA]</scope>
    <source>
        <strain evidence="2 3">FDAARGOS_633</strain>
    </source>
</reference>
<dbReference type="AlphaFoldDB" id="A0A6H0ZKP9"/>
<feature type="transmembrane region" description="Helical" evidence="1">
    <location>
        <begin position="32"/>
        <end position="59"/>
    </location>
</feature>
<evidence type="ECO:0000313" key="2">
    <source>
        <dbReference type="EMBL" id="QIX21396.1"/>
    </source>
</evidence>
<dbReference type="Proteomes" id="UP000500870">
    <property type="component" value="Chromosome 1"/>
</dbReference>
<organism evidence="2 3">
    <name type="scientific">Agrobacterium pusense</name>
    <dbReference type="NCBI Taxonomy" id="648995"/>
    <lineage>
        <taxon>Bacteria</taxon>
        <taxon>Pseudomonadati</taxon>
        <taxon>Pseudomonadota</taxon>
        <taxon>Alphaproteobacteria</taxon>
        <taxon>Hyphomicrobiales</taxon>
        <taxon>Rhizobiaceae</taxon>
        <taxon>Rhizobium/Agrobacterium group</taxon>
        <taxon>Agrobacterium</taxon>
    </lineage>
</organism>
<keyword evidence="1" id="KW-0472">Membrane</keyword>
<evidence type="ECO:0000313" key="3">
    <source>
        <dbReference type="Proteomes" id="UP000500870"/>
    </source>
</evidence>
<dbReference type="EMBL" id="CP050898">
    <property type="protein sequence ID" value="QIX21396.1"/>
    <property type="molecule type" value="Genomic_DNA"/>
</dbReference>
<dbReference type="RefSeq" id="WP_177319182.1">
    <property type="nucleotide sequence ID" value="NZ_CP050898.1"/>
</dbReference>
<protein>
    <submittedName>
        <fullName evidence="2">Uncharacterized protein</fullName>
    </submittedName>
</protein>
<keyword evidence="1" id="KW-1133">Transmembrane helix</keyword>